<evidence type="ECO:0000259" key="2">
    <source>
        <dbReference type="Pfam" id="PF20237"/>
    </source>
</evidence>
<dbReference type="Proteomes" id="UP000578531">
    <property type="component" value="Unassembled WGS sequence"/>
</dbReference>
<dbReference type="RefSeq" id="XP_037166865.1">
    <property type="nucleotide sequence ID" value="XM_037306355.1"/>
</dbReference>
<reference evidence="3 4" key="1">
    <citation type="journal article" date="2020" name="Genomics">
        <title>Complete, high-quality genomes from long-read metagenomic sequencing of two wolf lichen thalli reveals enigmatic genome architecture.</title>
        <authorList>
            <person name="McKenzie S.K."/>
            <person name="Walston R.F."/>
            <person name="Allen J.L."/>
        </authorList>
    </citation>
    <scope>NUCLEOTIDE SEQUENCE [LARGE SCALE GENOMIC DNA]</scope>
    <source>
        <strain evidence="3">WasteWater2</strain>
    </source>
</reference>
<accession>A0A8H6L6P8</accession>
<sequence>MTQKNGIEVLRSSPREAAPRLRHPPSTTSTSPSRGSPSNLLVSDEFDAKKSSNQAQKGDLCSRAKQAFGLSSQLPPGLTYKYKVPPRIRTLDEYPVGYPQLAAFEDCDPAFLICRKFGWLHTRLLLHLQDDLEKLEWDLEQVD</sequence>
<feature type="region of interest" description="Disordered" evidence="1">
    <location>
        <begin position="1"/>
        <end position="58"/>
    </location>
</feature>
<dbReference type="InterPro" id="IPR046529">
    <property type="entry name" value="DUF6594"/>
</dbReference>
<dbReference type="AlphaFoldDB" id="A0A8H6L6P8"/>
<organism evidence="3 4">
    <name type="scientific">Letharia columbiana</name>
    <dbReference type="NCBI Taxonomy" id="112416"/>
    <lineage>
        <taxon>Eukaryota</taxon>
        <taxon>Fungi</taxon>
        <taxon>Dikarya</taxon>
        <taxon>Ascomycota</taxon>
        <taxon>Pezizomycotina</taxon>
        <taxon>Lecanoromycetes</taxon>
        <taxon>OSLEUM clade</taxon>
        <taxon>Lecanoromycetidae</taxon>
        <taxon>Lecanorales</taxon>
        <taxon>Lecanorineae</taxon>
        <taxon>Parmeliaceae</taxon>
        <taxon>Letharia</taxon>
    </lineage>
</organism>
<evidence type="ECO:0000256" key="1">
    <source>
        <dbReference type="SAM" id="MobiDB-lite"/>
    </source>
</evidence>
<name>A0A8H6L6P8_9LECA</name>
<dbReference type="EMBL" id="JACCJC010000014">
    <property type="protein sequence ID" value="KAF6237541.1"/>
    <property type="molecule type" value="Genomic_DNA"/>
</dbReference>
<dbReference type="GeneID" id="59286096"/>
<dbReference type="PANTHER" id="PTHR34502:SF3">
    <property type="entry name" value="DUF6594 DOMAIN-CONTAINING PROTEIN"/>
    <property type="match status" value="1"/>
</dbReference>
<gene>
    <name evidence="3" type="ORF">HO173_004431</name>
</gene>
<evidence type="ECO:0000313" key="4">
    <source>
        <dbReference type="Proteomes" id="UP000578531"/>
    </source>
</evidence>
<comment type="caution">
    <text evidence="3">The sequence shown here is derived from an EMBL/GenBank/DDBJ whole genome shotgun (WGS) entry which is preliminary data.</text>
</comment>
<proteinExistence type="predicted"/>
<dbReference type="Pfam" id="PF20237">
    <property type="entry name" value="DUF6594"/>
    <property type="match status" value="1"/>
</dbReference>
<dbReference type="OrthoDB" id="3533814at2759"/>
<evidence type="ECO:0000313" key="3">
    <source>
        <dbReference type="EMBL" id="KAF6237541.1"/>
    </source>
</evidence>
<protein>
    <recommendedName>
        <fullName evidence="2">DUF6594 domain-containing protein</fullName>
    </recommendedName>
</protein>
<feature type="compositionally biased region" description="Low complexity" evidence="1">
    <location>
        <begin position="24"/>
        <end position="38"/>
    </location>
</feature>
<dbReference type="PANTHER" id="PTHR34502">
    <property type="entry name" value="DUF6594 DOMAIN-CONTAINING PROTEIN-RELATED"/>
    <property type="match status" value="1"/>
</dbReference>
<feature type="domain" description="DUF6594" evidence="2">
    <location>
        <begin position="98"/>
        <end position="143"/>
    </location>
</feature>
<keyword evidence="4" id="KW-1185">Reference proteome</keyword>